<feature type="non-terminal residue" evidence="1">
    <location>
        <position position="1"/>
    </location>
</feature>
<organism evidence="1">
    <name type="scientific">uncultured Thermomicrobiales bacterium</name>
    <dbReference type="NCBI Taxonomy" id="1645740"/>
    <lineage>
        <taxon>Bacteria</taxon>
        <taxon>Pseudomonadati</taxon>
        <taxon>Thermomicrobiota</taxon>
        <taxon>Thermomicrobia</taxon>
        <taxon>Thermomicrobiales</taxon>
        <taxon>environmental samples</taxon>
    </lineage>
</organism>
<proteinExistence type="predicted"/>
<accession>A0A6J4U0B4</accession>
<protein>
    <submittedName>
        <fullName evidence="1">Uncharacterized protein</fullName>
    </submittedName>
</protein>
<gene>
    <name evidence="1" type="ORF">AVDCRST_MAG49-278</name>
</gene>
<evidence type="ECO:0000313" key="1">
    <source>
        <dbReference type="EMBL" id="CAA9536873.1"/>
    </source>
</evidence>
<name>A0A6J4U0B4_9BACT</name>
<dbReference type="EMBL" id="CADCWG010000022">
    <property type="protein sequence ID" value="CAA9536873.1"/>
    <property type="molecule type" value="Genomic_DNA"/>
</dbReference>
<feature type="non-terminal residue" evidence="1">
    <location>
        <position position="58"/>
    </location>
</feature>
<dbReference type="AlphaFoldDB" id="A0A6J4U0B4"/>
<reference evidence="1" key="1">
    <citation type="submission" date="2020-02" db="EMBL/GenBank/DDBJ databases">
        <authorList>
            <person name="Meier V. D."/>
        </authorList>
    </citation>
    <scope>NUCLEOTIDE SEQUENCE</scope>
    <source>
        <strain evidence="1">AVDCRST_MAG49</strain>
    </source>
</reference>
<sequence length="58" mass="6515">WPRGDRDRRCWSVTGRGCTVPGRVVVGWCRPGATHAGRPRPRRFGWGRRPAAIGAARY</sequence>